<reference evidence="2 3" key="1">
    <citation type="submission" date="2024-04" db="EMBL/GenBank/DDBJ databases">
        <authorList>
            <person name="Fracassetti M."/>
        </authorList>
    </citation>
    <scope>NUCLEOTIDE SEQUENCE [LARGE SCALE GENOMIC DNA]</scope>
</reference>
<dbReference type="EMBL" id="OZ034819">
    <property type="protein sequence ID" value="CAL1395167.1"/>
    <property type="molecule type" value="Genomic_DNA"/>
</dbReference>
<feature type="region of interest" description="Disordered" evidence="1">
    <location>
        <begin position="211"/>
        <end position="322"/>
    </location>
</feature>
<feature type="region of interest" description="Disordered" evidence="1">
    <location>
        <begin position="27"/>
        <end position="177"/>
    </location>
</feature>
<evidence type="ECO:0000313" key="3">
    <source>
        <dbReference type="Proteomes" id="UP001497516"/>
    </source>
</evidence>
<evidence type="ECO:0000256" key="1">
    <source>
        <dbReference type="SAM" id="MobiDB-lite"/>
    </source>
</evidence>
<feature type="compositionally biased region" description="Polar residues" evidence="1">
    <location>
        <begin position="118"/>
        <end position="134"/>
    </location>
</feature>
<feature type="compositionally biased region" description="Polar residues" evidence="1">
    <location>
        <begin position="46"/>
        <end position="61"/>
    </location>
</feature>
<name>A0AAV2FAW5_9ROSI</name>
<sequence>MLKAPPVGGGAPVDGLQFAVGLAGIYPGRTTGGIRPLDAGGAEIASPNQESPANQASTSAIATGKGGNLGKAATKSSPDQKNEKGNTADSKAKGRKEERKGDGNKGKNLSNKEKVVAVNNSSAANESKKPNPTQAWRVVGPKPSEALNSEMEMDQRMDSKLGPEPITMETNGPNQDIHKAMEPATLSSNTLLPSPPLNDAVVDNASIRKHFSKRQRGVSSQSTKKRTVHLQVVKKGQGSSSTTKNGKRGFQKKNRNPMSREVAEELFPQSQQHPMVESKEKNSDEANDLMSASSTVPDIEQEKMVEITGTQEVGGTVNSHGT</sequence>
<feature type="compositionally biased region" description="Polar residues" evidence="1">
    <location>
        <begin position="308"/>
        <end position="322"/>
    </location>
</feature>
<feature type="compositionally biased region" description="Basic residues" evidence="1">
    <location>
        <begin position="245"/>
        <end position="255"/>
    </location>
</feature>
<dbReference type="Proteomes" id="UP001497516">
    <property type="component" value="Chromosome 6"/>
</dbReference>
<feature type="compositionally biased region" description="Basic and acidic residues" evidence="1">
    <location>
        <begin position="78"/>
        <end position="115"/>
    </location>
</feature>
<evidence type="ECO:0000313" key="2">
    <source>
        <dbReference type="EMBL" id="CAL1395167.1"/>
    </source>
</evidence>
<proteinExistence type="predicted"/>
<keyword evidence="3" id="KW-1185">Reference proteome</keyword>
<dbReference type="AlphaFoldDB" id="A0AAV2FAW5"/>
<protein>
    <submittedName>
        <fullName evidence="2">Uncharacterized protein</fullName>
    </submittedName>
</protein>
<gene>
    <name evidence="2" type="ORF">LTRI10_LOCUS35619</name>
</gene>
<organism evidence="2 3">
    <name type="scientific">Linum trigynum</name>
    <dbReference type="NCBI Taxonomy" id="586398"/>
    <lineage>
        <taxon>Eukaryota</taxon>
        <taxon>Viridiplantae</taxon>
        <taxon>Streptophyta</taxon>
        <taxon>Embryophyta</taxon>
        <taxon>Tracheophyta</taxon>
        <taxon>Spermatophyta</taxon>
        <taxon>Magnoliopsida</taxon>
        <taxon>eudicotyledons</taxon>
        <taxon>Gunneridae</taxon>
        <taxon>Pentapetalae</taxon>
        <taxon>rosids</taxon>
        <taxon>fabids</taxon>
        <taxon>Malpighiales</taxon>
        <taxon>Linaceae</taxon>
        <taxon>Linum</taxon>
    </lineage>
</organism>
<accession>A0AAV2FAW5</accession>